<dbReference type="OrthoDB" id="774757at2759"/>
<protein>
    <recommendedName>
        <fullName evidence="6">NAC domain-containing protein</fullName>
    </recommendedName>
</protein>
<dbReference type="Pfam" id="PF02365">
    <property type="entry name" value="NAM"/>
    <property type="match status" value="1"/>
</dbReference>
<dbReference type="Proteomes" id="UP000230069">
    <property type="component" value="Unassembled WGS sequence"/>
</dbReference>
<dbReference type="GO" id="GO:0006355">
    <property type="term" value="P:regulation of DNA-templated transcription"/>
    <property type="evidence" value="ECO:0007669"/>
    <property type="project" value="InterPro"/>
</dbReference>
<dbReference type="InterPro" id="IPR003441">
    <property type="entry name" value="NAC-dom"/>
</dbReference>
<accession>A0A2G5E0X0</accession>
<dbReference type="InterPro" id="IPR036093">
    <property type="entry name" value="NAC_dom_sf"/>
</dbReference>
<gene>
    <name evidence="7" type="ORF">AQUCO_01300314v1</name>
</gene>
<feature type="region of interest" description="Disordered" evidence="5">
    <location>
        <begin position="342"/>
        <end position="387"/>
    </location>
</feature>
<evidence type="ECO:0000259" key="6">
    <source>
        <dbReference type="PROSITE" id="PS51005"/>
    </source>
</evidence>
<dbReference type="GO" id="GO:0003677">
    <property type="term" value="F:DNA binding"/>
    <property type="evidence" value="ECO:0007669"/>
    <property type="project" value="UniProtKB-KW"/>
</dbReference>
<reference evidence="7 8" key="1">
    <citation type="submission" date="2017-09" db="EMBL/GenBank/DDBJ databases">
        <title>WGS assembly of Aquilegia coerulea Goldsmith.</title>
        <authorList>
            <person name="Hodges S."/>
            <person name="Kramer E."/>
            <person name="Nordborg M."/>
            <person name="Tomkins J."/>
            <person name="Borevitz J."/>
            <person name="Derieg N."/>
            <person name="Yan J."/>
            <person name="Mihaltcheva S."/>
            <person name="Hayes R.D."/>
            <person name="Rokhsar D."/>
        </authorList>
    </citation>
    <scope>NUCLEOTIDE SEQUENCE [LARGE SCALE GENOMIC DNA]</scope>
    <source>
        <strain evidence="8">cv. Goldsmith</strain>
    </source>
</reference>
<organism evidence="7 8">
    <name type="scientific">Aquilegia coerulea</name>
    <name type="common">Rocky mountain columbine</name>
    <dbReference type="NCBI Taxonomy" id="218851"/>
    <lineage>
        <taxon>Eukaryota</taxon>
        <taxon>Viridiplantae</taxon>
        <taxon>Streptophyta</taxon>
        <taxon>Embryophyta</taxon>
        <taxon>Tracheophyta</taxon>
        <taxon>Spermatophyta</taxon>
        <taxon>Magnoliopsida</taxon>
        <taxon>Ranunculales</taxon>
        <taxon>Ranunculaceae</taxon>
        <taxon>Thalictroideae</taxon>
        <taxon>Aquilegia</taxon>
    </lineage>
</organism>
<keyword evidence="3" id="KW-0804">Transcription</keyword>
<dbReference type="Gene3D" id="2.170.150.80">
    <property type="entry name" value="NAC domain"/>
    <property type="match status" value="1"/>
</dbReference>
<sequence length="463" mass="52891">MCMDIVREQEEEAVLVVPPGFQFCPTDHELLSYYLTKKLRGDEDLPKGVIVDRTLYGKEAPEPWKIFEGRTKVDEVIYFYTWVNKKHSGSNSNYYDRFCGEGKWKIDKTYEIFDSQNRLLGFKKKFNFDADKNKYGSWIMEEFTLNTPNPNNKQELAVCMMHRGRIIKKSEDKYDNDQFMNNMPCSKKRTRIVNESEPPRSTKMLKQTMESVPAASTPQPPLIIDEQPMLAPYGGLIFPTFEGTAVELTFGMDLTQQDHHGNCLWMSHQESQPQPPTQPCIIDSYDSLLQQEWAPTSWPPAILKNNYDFVPTSTPVVQGRATVQTSVSSPDNNYSCMSATLERERTTSPTKFNMGGTTINSPIQTDDNHHHQPDQGVPAAHPQPDANQRYGVQTQSYDQPQPDNVPAARSQPDVDQCAYGVEDLSYLDTPEFWSECTDFVGDNVDAVQEEDDLYKFFGNFPDI</sequence>
<keyword evidence="4" id="KW-0539">Nucleus</keyword>
<evidence type="ECO:0000256" key="2">
    <source>
        <dbReference type="ARBA" id="ARBA00023125"/>
    </source>
</evidence>
<dbReference type="SUPFAM" id="SSF101941">
    <property type="entry name" value="NAC domain"/>
    <property type="match status" value="1"/>
</dbReference>
<keyword evidence="2" id="KW-0238">DNA-binding</keyword>
<feature type="domain" description="NAC" evidence="6">
    <location>
        <begin position="17"/>
        <end position="164"/>
    </location>
</feature>
<evidence type="ECO:0000313" key="7">
    <source>
        <dbReference type="EMBL" id="PIA49409.1"/>
    </source>
</evidence>
<dbReference type="PANTHER" id="PTHR31719">
    <property type="entry name" value="NAC TRANSCRIPTION FACTOR 56"/>
    <property type="match status" value="1"/>
</dbReference>
<name>A0A2G5E0X0_AQUCA</name>
<feature type="compositionally biased region" description="Polar residues" evidence="5">
    <location>
        <begin position="347"/>
        <end position="365"/>
    </location>
</feature>
<dbReference type="InParanoid" id="A0A2G5E0X0"/>
<evidence type="ECO:0000256" key="3">
    <source>
        <dbReference type="ARBA" id="ARBA00023163"/>
    </source>
</evidence>
<keyword evidence="1" id="KW-0805">Transcription regulation</keyword>
<evidence type="ECO:0000256" key="5">
    <source>
        <dbReference type="SAM" id="MobiDB-lite"/>
    </source>
</evidence>
<evidence type="ECO:0000256" key="4">
    <source>
        <dbReference type="ARBA" id="ARBA00023242"/>
    </source>
</evidence>
<dbReference type="PANTHER" id="PTHR31719:SF43">
    <property type="entry name" value="NAC TRANSCRIPTION FACTOR 56"/>
    <property type="match status" value="1"/>
</dbReference>
<dbReference type="AlphaFoldDB" id="A0A2G5E0X0"/>
<evidence type="ECO:0000313" key="8">
    <source>
        <dbReference type="Proteomes" id="UP000230069"/>
    </source>
</evidence>
<keyword evidence="8" id="KW-1185">Reference proteome</keyword>
<dbReference type="EMBL" id="KZ305030">
    <property type="protein sequence ID" value="PIA49409.1"/>
    <property type="molecule type" value="Genomic_DNA"/>
</dbReference>
<dbReference type="PROSITE" id="PS51005">
    <property type="entry name" value="NAC"/>
    <property type="match status" value="1"/>
</dbReference>
<proteinExistence type="predicted"/>
<evidence type="ECO:0000256" key="1">
    <source>
        <dbReference type="ARBA" id="ARBA00023015"/>
    </source>
</evidence>